<accession>A0ABP8PNI0</accession>
<name>A0ABP8PNI0_9ACTN</name>
<sequence>MNTEKITWIVDDDDHVEGRVPPNVERVTDGRSLGELLRAGEIDAAFTGNAGTGRAGAPRAGWTAAAEPQGAAGDGPYPLFAESDVLAADWYVRTGIYPCHSVIALRSELDERNPGLPTALYAALAESKRRQVAADPEWSALPRFARQARRSAGTPSRTAVTPTRPRSTRSCASPATRACSTRTRSRAG</sequence>
<evidence type="ECO:0000313" key="2">
    <source>
        <dbReference type="EMBL" id="GAA4488803.1"/>
    </source>
</evidence>
<gene>
    <name evidence="2" type="ORF">GCM10023191_018620</name>
</gene>
<keyword evidence="3" id="KW-1185">Reference proteome</keyword>
<feature type="compositionally biased region" description="Polar residues" evidence="1">
    <location>
        <begin position="153"/>
        <end position="171"/>
    </location>
</feature>
<dbReference type="SUPFAM" id="SSF53850">
    <property type="entry name" value="Periplasmic binding protein-like II"/>
    <property type="match status" value="1"/>
</dbReference>
<proteinExistence type="predicted"/>
<evidence type="ECO:0000256" key="1">
    <source>
        <dbReference type="SAM" id="MobiDB-lite"/>
    </source>
</evidence>
<organism evidence="2 3">
    <name type="scientific">Actinoallomurus oryzae</name>
    <dbReference type="NCBI Taxonomy" id="502180"/>
    <lineage>
        <taxon>Bacteria</taxon>
        <taxon>Bacillati</taxon>
        <taxon>Actinomycetota</taxon>
        <taxon>Actinomycetes</taxon>
        <taxon>Streptosporangiales</taxon>
        <taxon>Thermomonosporaceae</taxon>
        <taxon>Actinoallomurus</taxon>
    </lineage>
</organism>
<dbReference type="Proteomes" id="UP001500503">
    <property type="component" value="Unassembled WGS sequence"/>
</dbReference>
<feature type="region of interest" description="Disordered" evidence="1">
    <location>
        <begin position="144"/>
        <end position="188"/>
    </location>
</feature>
<protein>
    <submittedName>
        <fullName evidence="2">Uncharacterized protein</fullName>
    </submittedName>
</protein>
<evidence type="ECO:0000313" key="3">
    <source>
        <dbReference type="Proteomes" id="UP001500503"/>
    </source>
</evidence>
<reference evidence="3" key="1">
    <citation type="journal article" date="2019" name="Int. J. Syst. Evol. Microbiol.">
        <title>The Global Catalogue of Microorganisms (GCM) 10K type strain sequencing project: providing services to taxonomists for standard genome sequencing and annotation.</title>
        <authorList>
            <consortium name="The Broad Institute Genomics Platform"/>
            <consortium name="The Broad Institute Genome Sequencing Center for Infectious Disease"/>
            <person name="Wu L."/>
            <person name="Ma J."/>
        </authorList>
    </citation>
    <scope>NUCLEOTIDE SEQUENCE [LARGE SCALE GENOMIC DNA]</scope>
    <source>
        <strain evidence="3">JCM 17933</strain>
    </source>
</reference>
<comment type="caution">
    <text evidence="2">The sequence shown here is derived from an EMBL/GenBank/DDBJ whole genome shotgun (WGS) entry which is preliminary data.</text>
</comment>
<dbReference type="EMBL" id="BAABHF010000015">
    <property type="protein sequence ID" value="GAA4488803.1"/>
    <property type="molecule type" value="Genomic_DNA"/>
</dbReference>
<feature type="compositionally biased region" description="Low complexity" evidence="1">
    <location>
        <begin position="172"/>
        <end position="182"/>
    </location>
</feature>